<feature type="region of interest" description="Disordered" evidence="1">
    <location>
        <begin position="1"/>
        <end position="41"/>
    </location>
</feature>
<evidence type="ECO:0000313" key="4">
    <source>
        <dbReference type="Proteomes" id="UP000006039"/>
    </source>
</evidence>
<evidence type="ECO:0000313" key="2">
    <source>
        <dbReference type="EMBL" id="EJT75306.1"/>
    </source>
</evidence>
<keyword evidence="4" id="KW-1185">Reference proteome</keyword>
<evidence type="ECO:0000313" key="3">
    <source>
        <dbReference type="EnsemblFungi" id="EJT75306"/>
    </source>
</evidence>
<reference evidence="2" key="3">
    <citation type="submission" date="2010-09" db="EMBL/GenBank/DDBJ databases">
        <title>Annotation of Gaeumannomyces graminis var. tritici R3-111a-1.</title>
        <authorList>
            <consortium name="The Broad Institute Genome Sequencing Platform"/>
            <person name="Ma L.-J."/>
            <person name="Dead R."/>
            <person name="Young S.K."/>
            <person name="Zeng Q."/>
            <person name="Gargeya S."/>
            <person name="Fitzgerald M."/>
            <person name="Haas B."/>
            <person name="Abouelleil A."/>
            <person name="Alvarado L."/>
            <person name="Arachchi H.M."/>
            <person name="Berlin A."/>
            <person name="Brown A."/>
            <person name="Chapman S.B."/>
            <person name="Chen Z."/>
            <person name="Dunbar C."/>
            <person name="Freedman E."/>
            <person name="Gearin G."/>
            <person name="Gellesch M."/>
            <person name="Goldberg J."/>
            <person name="Griggs A."/>
            <person name="Gujja S."/>
            <person name="Heiman D."/>
            <person name="Howarth C."/>
            <person name="Larson L."/>
            <person name="Lui A."/>
            <person name="MacDonald P.J.P."/>
            <person name="Mehta T."/>
            <person name="Montmayeur A."/>
            <person name="Murphy C."/>
            <person name="Neiman D."/>
            <person name="Pearson M."/>
            <person name="Priest M."/>
            <person name="Roberts A."/>
            <person name="Saif S."/>
            <person name="Shea T."/>
            <person name="Shenoy N."/>
            <person name="Sisk P."/>
            <person name="Stolte C."/>
            <person name="Sykes S."/>
            <person name="Yandava C."/>
            <person name="Wortman J."/>
            <person name="Nusbaum C."/>
            <person name="Birren B."/>
        </authorList>
    </citation>
    <scope>NUCLEOTIDE SEQUENCE</scope>
    <source>
        <strain evidence="2">R3-111a-1</strain>
    </source>
</reference>
<feature type="compositionally biased region" description="Polar residues" evidence="1">
    <location>
        <begin position="73"/>
        <end position="89"/>
    </location>
</feature>
<reference evidence="4" key="1">
    <citation type="submission" date="2010-07" db="EMBL/GenBank/DDBJ databases">
        <title>The genome sequence of Gaeumannomyces graminis var. tritici strain R3-111a-1.</title>
        <authorList>
            <consortium name="The Broad Institute Genome Sequencing Platform"/>
            <person name="Ma L.-J."/>
            <person name="Dead R."/>
            <person name="Young S."/>
            <person name="Zeng Q."/>
            <person name="Koehrsen M."/>
            <person name="Alvarado L."/>
            <person name="Berlin A."/>
            <person name="Chapman S.B."/>
            <person name="Chen Z."/>
            <person name="Freedman E."/>
            <person name="Gellesch M."/>
            <person name="Goldberg J."/>
            <person name="Griggs A."/>
            <person name="Gujja S."/>
            <person name="Heilman E.R."/>
            <person name="Heiman D."/>
            <person name="Hepburn T."/>
            <person name="Howarth C."/>
            <person name="Jen D."/>
            <person name="Larson L."/>
            <person name="Mehta T."/>
            <person name="Neiman D."/>
            <person name="Pearson M."/>
            <person name="Roberts A."/>
            <person name="Saif S."/>
            <person name="Shea T."/>
            <person name="Shenoy N."/>
            <person name="Sisk P."/>
            <person name="Stolte C."/>
            <person name="Sykes S."/>
            <person name="Walk T."/>
            <person name="White J."/>
            <person name="Yandava C."/>
            <person name="Haas B."/>
            <person name="Nusbaum C."/>
            <person name="Birren B."/>
        </authorList>
    </citation>
    <scope>NUCLEOTIDE SEQUENCE [LARGE SCALE GENOMIC DNA]</scope>
    <source>
        <strain evidence="4">R3-111a-1</strain>
    </source>
</reference>
<reference evidence="3" key="5">
    <citation type="submission" date="2018-04" db="UniProtKB">
        <authorList>
            <consortium name="EnsemblFungi"/>
        </authorList>
    </citation>
    <scope>IDENTIFICATION</scope>
    <source>
        <strain evidence="3">R3-111a-1</strain>
    </source>
</reference>
<dbReference type="RefSeq" id="XP_009221306.1">
    <property type="nucleotide sequence ID" value="XM_009223042.1"/>
</dbReference>
<dbReference type="Proteomes" id="UP000006039">
    <property type="component" value="Unassembled WGS sequence"/>
</dbReference>
<gene>
    <name evidence="3" type="primary">20345701</name>
    <name evidence="2" type="ORF">GGTG_05243</name>
</gene>
<protein>
    <submittedName>
        <fullName evidence="2 3">Uncharacterized protein</fullName>
    </submittedName>
</protein>
<feature type="compositionally biased region" description="Polar residues" evidence="1">
    <location>
        <begin position="23"/>
        <end position="41"/>
    </location>
</feature>
<feature type="compositionally biased region" description="Polar residues" evidence="1">
    <location>
        <begin position="1"/>
        <end position="10"/>
    </location>
</feature>
<feature type="compositionally biased region" description="Basic and acidic residues" evidence="1">
    <location>
        <begin position="90"/>
        <end position="103"/>
    </location>
</feature>
<organism evidence="2">
    <name type="scientific">Gaeumannomyces tritici (strain R3-111a-1)</name>
    <name type="common">Wheat and barley take-all root rot fungus</name>
    <name type="synonym">Gaeumannomyces graminis var. tritici</name>
    <dbReference type="NCBI Taxonomy" id="644352"/>
    <lineage>
        <taxon>Eukaryota</taxon>
        <taxon>Fungi</taxon>
        <taxon>Dikarya</taxon>
        <taxon>Ascomycota</taxon>
        <taxon>Pezizomycotina</taxon>
        <taxon>Sordariomycetes</taxon>
        <taxon>Sordariomycetidae</taxon>
        <taxon>Magnaporthales</taxon>
        <taxon>Magnaporthaceae</taxon>
        <taxon>Gaeumannomyces</taxon>
    </lineage>
</organism>
<proteinExistence type="predicted"/>
<feature type="region of interest" description="Disordered" evidence="1">
    <location>
        <begin position="69"/>
        <end position="112"/>
    </location>
</feature>
<dbReference type="EnsemblFungi" id="EJT75306">
    <property type="protein sequence ID" value="EJT75306"/>
    <property type="gene ID" value="GGTG_05243"/>
</dbReference>
<reference evidence="3" key="4">
    <citation type="journal article" date="2015" name="G3 (Bethesda)">
        <title>Genome sequences of three phytopathogenic species of the Magnaporthaceae family of fungi.</title>
        <authorList>
            <person name="Okagaki L.H."/>
            <person name="Nunes C.C."/>
            <person name="Sailsbery J."/>
            <person name="Clay B."/>
            <person name="Brown D."/>
            <person name="John T."/>
            <person name="Oh Y."/>
            <person name="Young N."/>
            <person name="Fitzgerald M."/>
            <person name="Haas B.J."/>
            <person name="Zeng Q."/>
            <person name="Young S."/>
            <person name="Adiconis X."/>
            <person name="Fan L."/>
            <person name="Levin J.Z."/>
            <person name="Mitchell T.K."/>
            <person name="Okubara P.A."/>
            <person name="Farman M.L."/>
            <person name="Kohn L.M."/>
            <person name="Birren B."/>
            <person name="Ma L.-J."/>
            <person name="Dean R.A."/>
        </authorList>
    </citation>
    <scope>NUCLEOTIDE SEQUENCE</scope>
    <source>
        <strain evidence="3">R3-111a-1</strain>
    </source>
</reference>
<evidence type="ECO:0000256" key="1">
    <source>
        <dbReference type="SAM" id="MobiDB-lite"/>
    </source>
</evidence>
<name>J3NVD0_GAET3</name>
<dbReference type="HOGENOM" id="CLU_2146030_0_0_1"/>
<dbReference type="VEuPathDB" id="FungiDB:GGTG_05243"/>
<dbReference type="AlphaFoldDB" id="J3NVD0"/>
<accession>J3NVD0</accession>
<sequence length="112" mass="12395">MRGSSKSALQPSPRPSESGGVTRATQQQAKSTNLQPNTTSHTLEATWLERQQQLQPTQDGVLHPVRAELTDASWRNHQCTAPRPTTTEYSRADSAAHQHDRLQARLSSHTTT</sequence>
<dbReference type="GeneID" id="20345701"/>
<reference evidence="2" key="2">
    <citation type="submission" date="2010-07" db="EMBL/GenBank/DDBJ databases">
        <authorList>
            <consortium name="The Broad Institute Genome Sequencing Platform"/>
            <consortium name="Broad Institute Genome Sequencing Center for Infectious Disease"/>
            <person name="Ma L.-J."/>
            <person name="Dead R."/>
            <person name="Young S."/>
            <person name="Zeng Q."/>
            <person name="Koehrsen M."/>
            <person name="Alvarado L."/>
            <person name="Berlin A."/>
            <person name="Chapman S.B."/>
            <person name="Chen Z."/>
            <person name="Freedman E."/>
            <person name="Gellesch M."/>
            <person name="Goldberg J."/>
            <person name="Griggs A."/>
            <person name="Gujja S."/>
            <person name="Heilman E.R."/>
            <person name="Heiman D."/>
            <person name="Hepburn T."/>
            <person name="Howarth C."/>
            <person name="Jen D."/>
            <person name="Larson L."/>
            <person name="Mehta T."/>
            <person name="Neiman D."/>
            <person name="Pearson M."/>
            <person name="Roberts A."/>
            <person name="Saif S."/>
            <person name="Shea T."/>
            <person name="Shenoy N."/>
            <person name="Sisk P."/>
            <person name="Stolte C."/>
            <person name="Sykes S."/>
            <person name="Walk T."/>
            <person name="White J."/>
            <person name="Yandava C."/>
            <person name="Haas B."/>
            <person name="Nusbaum C."/>
            <person name="Birren B."/>
        </authorList>
    </citation>
    <scope>NUCLEOTIDE SEQUENCE</scope>
    <source>
        <strain evidence="2">R3-111a-1</strain>
    </source>
</reference>
<dbReference type="EMBL" id="GL385397">
    <property type="protein sequence ID" value="EJT75306.1"/>
    <property type="molecule type" value="Genomic_DNA"/>
</dbReference>